<evidence type="ECO:0000256" key="16">
    <source>
        <dbReference type="ARBA" id="ARBA00023328"/>
    </source>
</evidence>
<protein>
    <recommendedName>
        <fullName evidence="17">DASH complex subunit SPC34</fullName>
    </recommendedName>
    <alternativeName>
        <fullName evidence="18">Outer kinetochore protein SPC34</fullName>
    </alternativeName>
</protein>
<keyword evidence="8" id="KW-0493">Microtubule</keyword>
<keyword evidence="15" id="KW-0131">Cell cycle</keyword>
<reference evidence="20 21" key="1">
    <citation type="submission" date="2019-04" db="EMBL/GenBank/DDBJ databases">
        <title>Aspergillus burnettii sp. nov., novel species from soil in southeast Queensland.</title>
        <authorList>
            <person name="Gilchrist C.L.M."/>
            <person name="Pitt J.I."/>
            <person name="Lange L."/>
            <person name="Lacey H.J."/>
            <person name="Vuong D."/>
            <person name="Midgley D.J."/>
            <person name="Greenfield P."/>
            <person name="Bradbury M."/>
            <person name="Lacey E."/>
            <person name="Busk P.K."/>
            <person name="Pilgaard B."/>
            <person name="Chooi Y.H."/>
            <person name="Piggott A.M."/>
        </authorList>
    </citation>
    <scope>NUCLEOTIDE SEQUENCE [LARGE SCALE GENOMIC DNA]</scope>
    <source>
        <strain evidence="20 21">FRR 5400</strain>
    </source>
</reference>
<evidence type="ECO:0000256" key="9">
    <source>
        <dbReference type="ARBA" id="ARBA00022776"/>
    </source>
</evidence>
<evidence type="ECO:0000256" key="12">
    <source>
        <dbReference type="ARBA" id="ARBA00023054"/>
    </source>
</evidence>
<evidence type="ECO:0000256" key="2">
    <source>
        <dbReference type="ARBA" id="ARBA00004186"/>
    </source>
</evidence>
<keyword evidence="9" id="KW-0498">Mitosis</keyword>
<evidence type="ECO:0000313" key="20">
    <source>
        <dbReference type="EMBL" id="KAF5862653.1"/>
    </source>
</evidence>
<evidence type="ECO:0000256" key="17">
    <source>
        <dbReference type="ARBA" id="ARBA00044112"/>
    </source>
</evidence>
<evidence type="ECO:0000256" key="13">
    <source>
        <dbReference type="ARBA" id="ARBA00023212"/>
    </source>
</evidence>
<keyword evidence="6" id="KW-0963">Cytoplasm</keyword>
<evidence type="ECO:0000256" key="18">
    <source>
        <dbReference type="ARBA" id="ARBA00044346"/>
    </source>
</evidence>
<keyword evidence="5" id="KW-0158">Chromosome</keyword>
<comment type="similarity">
    <text evidence="4">Belongs to the DASH complex SPC34 family.</text>
</comment>
<dbReference type="Pfam" id="PF08657">
    <property type="entry name" value="DASH_Spc34"/>
    <property type="match status" value="2"/>
</dbReference>
<evidence type="ECO:0000256" key="19">
    <source>
        <dbReference type="SAM" id="Coils"/>
    </source>
</evidence>
<evidence type="ECO:0000256" key="11">
    <source>
        <dbReference type="ARBA" id="ARBA00022838"/>
    </source>
</evidence>
<organism evidence="20 21">
    <name type="scientific">Petromyces alliaceus</name>
    <name type="common">Aspergillus alliaceus</name>
    <dbReference type="NCBI Taxonomy" id="209559"/>
    <lineage>
        <taxon>Eukaryota</taxon>
        <taxon>Fungi</taxon>
        <taxon>Dikarya</taxon>
        <taxon>Ascomycota</taxon>
        <taxon>Pezizomycotina</taxon>
        <taxon>Eurotiomycetes</taxon>
        <taxon>Eurotiomycetidae</taxon>
        <taxon>Eurotiales</taxon>
        <taxon>Aspergillaceae</taxon>
        <taxon>Aspergillus</taxon>
        <taxon>Aspergillus subgen. Circumdati</taxon>
    </lineage>
</organism>
<dbReference type="AlphaFoldDB" id="A0A8H6E8N2"/>
<dbReference type="GO" id="GO:0005876">
    <property type="term" value="C:spindle microtubule"/>
    <property type="evidence" value="ECO:0007669"/>
    <property type="project" value="InterPro"/>
</dbReference>
<keyword evidence="16" id="KW-0137">Centromere</keyword>
<evidence type="ECO:0000256" key="1">
    <source>
        <dbReference type="ARBA" id="ARBA00004123"/>
    </source>
</evidence>
<name>A0A8H6E8N2_PETAA</name>
<comment type="caution">
    <text evidence="20">The sequence shown here is derived from an EMBL/GenBank/DDBJ whole genome shotgun (WGS) entry which is preliminary data.</text>
</comment>
<keyword evidence="12 19" id="KW-0175">Coiled coil</keyword>
<evidence type="ECO:0000256" key="5">
    <source>
        <dbReference type="ARBA" id="ARBA00022454"/>
    </source>
</evidence>
<keyword evidence="10" id="KW-0159">Chromosome partition</keyword>
<evidence type="ECO:0000256" key="14">
    <source>
        <dbReference type="ARBA" id="ARBA00023242"/>
    </source>
</evidence>
<evidence type="ECO:0000256" key="6">
    <source>
        <dbReference type="ARBA" id="ARBA00022490"/>
    </source>
</evidence>
<dbReference type="InterPro" id="IPR013966">
    <property type="entry name" value="Spc34"/>
</dbReference>
<dbReference type="GO" id="GO:0008608">
    <property type="term" value="P:attachment of spindle microtubules to kinetochore"/>
    <property type="evidence" value="ECO:0007669"/>
    <property type="project" value="InterPro"/>
</dbReference>
<dbReference type="EMBL" id="SPNV01000068">
    <property type="protein sequence ID" value="KAF5862653.1"/>
    <property type="molecule type" value="Genomic_DNA"/>
</dbReference>
<gene>
    <name evidence="20" type="ORF">ETB97_011291</name>
</gene>
<accession>A0A8H6E8N2</accession>
<keyword evidence="13" id="KW-0206">Cytoskeleton</keyword>
<keyword evidence="11" id="KW-0995">Kinetochore</keyword>
<evidence type="ECO:0000256" key="8">
    <source>
        <dbReference type="ARBA" id="ARBA00022701"/>
    </source>
</evidence>
<evidence type="ECO:0000256" key="10">
    <source>
        <dbReference type="ARBA" id="ARBA00022829"/>
    </source>
</evidence>
<keyword evidence="21" id="KW-1185">Reference proteome</keyword>
<evidence type="ECO:0000256" key="15">
    <source>
        <dbReference type="ARBA" id="ARBA00023306"/>
    </source>
</evidence>
<evidence type="ECO:0000313" key="21">
    <source>
        <dbReference type="Proteomes" id="UP000541154"/>
    </source>
</evidence>
<dbReference type="GO" id="GO:0042729">
    <property type="term" value="C:DASH complex"/>
    <property type="evidence" value="ECO:0007669"/>
    <property type="project" value="InterPro"/>
</dbReference>
<keyword evidence="14" id="KW-0539">Nucleus</keyword>
<evidence type="ECO:0000256" key="3">
    <source>
        <dbReference type="ARBA" id="ARBA00004629"/>
    </source>
</evidence>
<dbReference type="Proteomes" id="UP000541154">
    <property type="component" value="Unassembled WGS sequence"/>
</dbReference>
<feature type="coiled-coil region" evidence="19">
    <location>
        <begin position="214"/>
        <end position="241"/>
    </location>
</feature>
<comment type="subcellular location">
    <subcellularLocation>
        <location evidence="3">Chromosome</location>
        <location evidence="3">Centromere</location>
        <location evidence="3">Kinetochore</location>
    </subcellularLocation>
    <subcellularLocation>
        <location evidence="2">Cytoplasm</location>
        <location evidence="2">Cytoskeleton</location>
        <location evidence="2">Spindle</location>
    </subcellularLocation>
    <subcellularLocation>
        <location evidence="1">Nucleus</location>
    </subcellularLocation>
</comment>
<sequence>MSLLDSHLEQIMLSSNAIAELPFPPPRIFTNALLGPHDITALIRDTEIHERALFQTDPSVRSIKYSQRRSNRRGTGFPSEAEGQSMASRIYAARNNRNHSAVAKVLGSDMMEEIKRSAGTSTRGRGEVNVNILLKGAEILCNVYPVSGAQEKIASLRYRYQLITDSILDLEDRVATNTAELEKISHSYEDDDNNDEATGRLQLDDAGSVTDADIEREMEEIRELEKRRRTLEARVSGMERDLGGLIG</sequence>
<dbReference type="GO" id="GO:0051301">
    <property type="term" value="P:cell division"/>
    <property type="evidence" value="ECO:0007669"/>
    <property type="project" value="UniProtKB-KW"/>
</dbReference>
<evidence type="ECO:0000256" key="7">
    <source>
        <dbReference type="ARBA" id="ARBA00022618"/>
    </source>
</evidence>
<proteinExistence type="inferred from homology"/>
<keyword evidence="7" id="KW-0132">Cell division</keyword>
<evidence type="ECO:0000256" key="4">
    <source>
        <dbReference type="ARBA" id="ARBA00008491"/>
    </source>
</evidence>